<name>A0A401UV09_9CLOT</name>
<evidence type="ECO:0000256" key="7">
    <source>
        <dbReference type="ARBA" id="ARBA00022908"/>
    </source>
</evidence>
<dbReference type="InterPro" id="IPR011010">
    <property type="entry name" value="DNA_brk_join_enz"/>
</dbReference>
<organism evidence="14 15">
    <name type="scientific">Clostridium tagluense</name>
    <dbReference type="NCBI Taxonomy" id="360422"/>
    <lineage>
        <taxon>Bacteria</taxon>
        <taxon>Bacillati</taxon>
        <taxon>Bacillota</taxon>
        <taxon>Clostridia</taxon>
        <taxon>Eubacteriales</taxon>
        <taxon>Clostridiaceae</taxon>
        <taxon>Clostridium</taxon>
    </lineage>
</organism>
<keyword evidence="5" id="KW-0132">Cell division</keyword>
<dbReference type="SUPFAM" id="SSF56349">
    <property type="entry name" value="DNA breaking-rejoining enzymes"/>
    <property type="match status" value="1"/>
</dbReference>
<dbReference type="GO" id="GO:0006310">
    <property type="term" value="P:DNA recombination"/>
    <property type="evidence" value="ECO:0007669"/>
    <property type="project" value="UniProtKB-KW"/>
</dbReference>
<evidence type="ECO:0000259" key="12">
    <source>
        <dbReference type="PROSITE" id="PS51898"/>
    </source>
</evidence>
<evidence type="ECO:0000256" key="11">
    <source>
        <dbReference type="PROSITE-ProRule" id="PRU01248"/>
    </source>
</evidence>
<protein>
    <submittedName>
        <fullName evidence="14">Phage integrase</fullName>
    </submittedName>
</protein>
<evidence type="ECO:0000313" key="15">
    <source>
        <dbReference type="Proteomes" id="UP000287872"/>
    </source>
</evidence>
<keyword evidence="15" id="KW-1185">Reference proteome</keyword>
<dbReference type="InterPro" id="IPR050090">
    <property type="entry name" value="Tyrosine_recombinase_XerCD"/>
</dbReference>
<dbReference type="NCBIfam" id="NF040815">
    <property type="entry name" value="recomb_XerA_Arch"/>
    <property type="match status" value="1"/>
</dbReference>
<dbReference type="InterPro" id="IPR013762">
    <property type="entry name" value="Integrase-like_cat_sf"/>
</dbReference>
<dbReference type="RefSeq" id="WP_233439956.1">
    <property type="nucleotide sequence ID" value="NZ_BHYK01000087.1"/>
</dbReference>
<dbReference type="EMBL" id="BHYK01000087">
    <property type="protein sequence ID" value="GCD13278.1"/>
    <property type="molecule type" value="Genomic_DNA"/>
</dbReference>
<evidence type="ECO:0000256" key="6">
    <source>
        <dbReference type="ARBA" id="ARBA00022829"/>
    </source>
</evidence>
<evidence type="ECO:0000256" key="3">
    <source>
        <dbReference type="ARBA" id="ARBA00008857"/>
    </source>
</evidence>
<keyword evidence="8 11" id="KW-0238">DNA-binding</keyword>
<evidence type="ECO:0000256" key="1">
    <source>
        <dbReference type="ARBA" id="ARBA00003283"/>
    </source>
</evidence>
<evidence type="ECO:0000259" key="13">
    <source>
        <dbReference type="PROSITE" id="PS51900"/>
    </source>
</evidence>
<reference evidence="14 15" key="1">
    <citation type="submission" date="2018-11" db="EMBL/GenBank/DDBJ databases">
        <title>Genome sequencing and assembly of Clostridium tagluense strain A121.</title>
        <authorList>
            <person name="Murakami T."/>
            <person name="Segawa T."/>
            <person name="Shcherbakova V.A."/>
            <person name="Mori H."/>
            <person name="Yoshimura Y."/>
        </authorList>
    </citation>
    <scope>NUCLEOTIDE SEQUENCE [LARGE SCALE GENOMIC DNA]</scope>
    <source>
        <strain evidence="14 15">A121</strain>
    </source>
</reference>
<dbReference type="GO" id="GO:0007059">
    <property type="term" value="P:chromosome segregation"/>
    <property type="evidence" value="ECO:0007669"/>
    <property type="project" value="UniProtKB-KW"/>
</dbReference>
<feature type="domain" description="Core-binding (CB)" evidence="13">
    <location>
        <begin position="49"/>
        <end position="132"/>
    </location>
</feature>
<keyword evidence="7" id="KW-0229">DNA integration</keyword>
<feature type="domain" description="Tyr recombinase" evidence="12">
    <location>
        <begin position="153"/>
        <end position="327"/>
    </location>
</feature>
<keyword evidence="10" id="KW-0131">Cell cycle</keyword>
<dbReference type="PANTHER" id="PTHR30349">
    <property type="entry name" value="PHAGE INTEGRASE-RELATED"/>
    <property type="match status" value="1"/>
</dbReference>
<dbReference type="InterPro" id="IPR010998">
    <property type="entry name" value="Integrase_recombinase_N"/>
</dbReference>
<dbReference type="Pfam" id="PF02899">
    <property type="entry name" value="Phage_int_SAM_1"/>
    <property type="match status" value="1"/>
</dbReference>
<dbReference type="GO" id="GO:0051301">
    <property type="term" value="P:cell division"/>
    <property type="evidence" value="ECO:0007669"/>
    <property type="project" value="UniProtKB-KW"/>
</dbReference>
<dbReference type="InterPro" id="IPR044068">
    <property type="entry name" value="CB"/>
</dbReference>
<dbReference type="InterPro" id="IPR004107">
    <property type="entry name" value="Integrase_SAM-like_N"/>
</dbReference>
<dbReference type="PANTHER" id="PTHR30349:SF77">
    <property type="entry name" value="TYROSINE RECOMBINASE XERC"/>
    <property type="match status" value="1"/>
</dbReference>
<evidence type="ECO:0000256" key="5">
    <source>
        <dbReference type="ARBA" id="ARBA00022618"/>
    </source>
</evidence>
<dbReference type="Gene3D" id="1.10.443.10">
    <property type="entry name" value="Intergrase catalytic core"/>
    <property type="match status" value="1"/>
</dbReference>
<comment type="function">
    <text evidence="1">Site-specific tyrosine recombinase, which acts by catalyzing the cutting and rejoining of the recombining DNA molecules.</text>
</comment>
<keyword evidence="9" id="KW-0233">DNA recombination</keyword>
<keyword evidence="6" id="KW-0159">Chromosome partition</keyword>
<evidence type="ECO:0000256" key="8">
    <source>
        <dbReference type="ARBA" id="ARBA00023125"/>
    </source>
</evidence>
<dbReference type="GO" id="GO:0005737">
    <property type="term" value="C:cytoplasm"/>
    <property type="evidence" value="ECO:0007669"/>
    <property type="project" value="UniProtKB-SubCell"/>
</dbReference>
<evidence type="ECO:0000256" key="4">
    <source>
        <dbReference type="ARBA" id="ARBA00022490"/>
    </source>
</evidence>
<dbReference type="PROSITE" id="PS51898">
    <property type="entry name" value="TYR_RECOMBINASE"/>
    <property type="match status" value="1"/>
</dbReference>
<dbReference type="AlphaFoldDB" id="A0A401UV09"/>
<dbReference type="PROSITE" id="PS51900">
    <property type="entry name" value="CB"/>
    <property type="match status" value="1"/>
</dbReference>
<comment type="subcellular location">
    <subcellularLocation>
        <location evidence="2">Cytoplasm</location>
    </subcellularLocation>
</comment>
<evidence type="ECO:0000256" key="10">
    <source>
        <dbReference type="ARBA" id="ARBA00023306"/>
    </source>
</evidence>
<comment type="caution">
    <text evidence="14">The sequence shown here is derived from an EMBL/GenBank/DDBJ whole genome shotgun (WGS) entry which is preliminary data.</text>
</comment>
<accession>A0A401UV09</accession>
<dbReference type="GO" id="GO:0003677">
    <property type="term" value="F:DNA binding"/>
    <property type="evidence" value="ECO:0007669"/>
    <property type="project" value="UniProtKB-UniRule"/>
</dbReference>
<proteinExistence type="inferred from homology"/>
<comment type="similarity">
    <text evidence="3">Belongs to the 'phage' integrase family.</text>
</comment>
<dbReference type="GO" id="GO:0015074">
    <property type="term" value="P:DNA integration"/>
    <property type="evidence" value="ECO:0007669"/>
    <property type="project" value="UniProtKB-KW"/>
</dbReference>
<dbReference type="InterPro" id="IPR002104">
    <property type="entry name" value="Integrase_catalytic"/>
</dbReference>
<dbReference type="Pfam" id="PF00589">
    <property type="entry name" value="Phage_integrase"/>
    <property type="match status" value="1"/>
</dbReference>
<dbReference type="Proteomes" id="UP000287872">
    <property type="component" value="Unassembled WGS sequence"/>
</dbReference>
<evidence type="ECO:0000313" key="14">
    <source>
        <dbReference type="EMBL" id="GCD13278.1"/>
    </source>
</evidence>
<keyword evidence="4" id="KW-0963">Cytoplasm</keyword>
<gene>
    <name evidence="14" type="ORF">Ctaglu_49010</name>
</gene>
<sequence>MGLANDEVIIRMVGKLTLEFTDIDQLKVRKIIEEVLYKYDVVPKETGLTTSGDTEDKLQIYLVVKKLEGLSIETLKNYNREILKFANYLRKPLATVTSMDLRMYLAQRCKNLKPGTTNTQMYILRSFFSWLLAEEYIPKNPMLIIKATKEPGRLRHALTVDEVEILRQKCKSIREKALLEFTYSSGCRLSEIVDINKEDIDWHNKTLKVIGKGNKERIVCFNTKARYLMKEYILSRADDNAALFVASKGNHNRLGGRSIEREIKNIATRADLGKSIYPHLLRHSIATHLLAAGMALHNVQALLGHSDPKTTQIYAETSLENVVYEYKRIS</sequence>
<dbReference type="Gene3D" id="1.10.150.130">
    <property type="match status" value="1"/>
</dbReference>
<evidence type="ECO:0000256" key="9">
    <source>
        <dbReference type="ARBA" id="ARBA00023172"/>
    </source>
</evidence>
<evidence type="ECO:0000256" key="2">
    <source>
        <dbReference type="ARBA" id="ARBA00004496"/>
    </source>
</evidence>